<organism evidence="2 3">
    <name type="scientific">Austropuccinia psidii MF-1</name>
    <dbReference type="NCBI Taxonomy" id="1389203"/>
    <lineage>
        <taxon>Eukaryota</taxon>
        <taxon>Fungi</taxon>
        <taxon>Dikarya</taxon>
        <taxon>Basidiomycota</taxon>
        <taxon>Pucciniomycotina</taxon>
        <taxon>Pucciniomycetes</taxon>
        <taxon>Pucciniales</taxon>
        <taxon>Sphaerophragmiaceae</taxon>
        <taxon>Austropuccinia</taxon>
    </lineage>
</organism>
<feature type="region of interest" description="Disordered" evidence="1">
    <location>
        <begin position="1"/>
        <end position="32"/>
    </location>
</feature>
<comment type="caution">
    <text evidence="2">The sequence shown here is derived from an EMBL/GenBank/DDBJ whole genome shotgun (WGS) entry which is preliminary data.</text>
</comment>
<proteinExistence type="predicted"/>
<feature type="compositionally biased region" description="Basic residues" evidence="1">
    <location>
        <begin position="18"/>
        <end position="27"/>
    </location>
</feature>
<dbReference type="AlphaFoldDB" id="A0A9Q3EM31"/>
<name>A0A9Q3EM31_9BASI</name>
<gene>
    <name evidence="2" type="ORF">O181_065345</name>
</gene>
<feature type="compositionally biased region" description="Basic and acidic residues" evidence="1">
    <location>
        <begin position="8"/>
        <end position="17"/>
    </location>
</feature>
<dbReference type="EMBL" id="AVOT02031962">
    <property type="protein sequence ID" value="MBW0525630.1"/>
    <property type="molecule type" value="Genomic_DNA"/>
</dbReference>
<evidence type="ECO:0000313" key="3">
    <source>
        <dbReference type="Proteomes" id="UP000765509"/>
    </source>
</evidence>
<keyword evidence="3" id="KW-1185">Reference proteome</keyword>
<dbReference type="Proteomes" id="UP000765509">
    <property type="component" value="Unassembled WGS sequence"/>
</dbReference>
<accession>A0A9Q3EM31</accession>
<feature type="region of interest" description="Disordered" evidence="1">
    <location>
        <begin position="55"/>
        <end position="98"/>
    </location>
</feature>
<reference evidence="2" key="1">
    <citation type="submission" date="2021-03" db="EMBL/GenBank/DDBJ databases">
        <title>Draft genome sequence of rust myrtle Austropuccinia psidii MF-1, a brazilian biotype.</title>
        <authorList>
            <person name="Quecine M.C."/>
            <person name="Pachon D.M.R."/>
            <person name="Bonatelli M.L."/>
            <person name="Correr F.H."/>
            <person name="Franceschini L.M."/>
            <person name="Leite T.F."/>
            <person name="Margarido G.R.A."/>
            <person name="Almeida C.A."/>
            <person name="Ferrarezi J.A."/>
            <person name="Labate C.A."/>
        </authorList>
    </citation>
    <scope>NUCLEOTIDE SEQUENCE</scope>
    <source>
        <strain evidence="2">MF-1</strain>
    </source>
</reference>
<evidence type="ECO:0000256" key="1">
    <source>
        <dbReference type="SAM" id="MobiDB-lite"/>
    </source>
</evidence>
<protein>
    <submittedName>
        <fullName evidence="2">Uncharacterized protein</fullName>
    </submittedName>
</protein>
<evidence type="ECO:0000313" key="2">
    <source>
        <dbReference type="EMBL" id="MBW0525630.1"/>
    </source>
</evidence>
<sequence>MSPVHLRNQPENREGLYRTRKPGRGHLGHSDEWKDIEGIHTHSVIQIQIKQKPQIRGVEQYGSSYSAPPTPQRSFPMEHGKQEVQPSIPLGRTCSKLP</sequence>